<dbReference type="RefSeq" id="WP_197744297.1">
    <property type="nucleotide sequence ID" value="NZ_LR778175.1"/>
</dbReference>
<dbReference type="NCBIfam" id="TIGR01783">
    <property type="entry name" value="TonB-siderophor"/>
    <property type="match status" value="1"/>
</dbReference>
<keyword evidence="3 14" id="KW-0813">Transport</keyword>
<accession>A0A7G1QBF8</accession>
<keyword evidence="9" id="KW-0406">Ion transport</keyword>
<evidence type="ECO:0000259" key="17">
    <source>
        <dbReference type="Pfam" id="PF00593"/>
    </source>
</evidence>
<evidence type="ECO:0000256" key="14">
    <source>
        <dbReference type="PROSITE-ProRule" id="PRU01360"/>
    </source>
</evidence>
<keyword evidence="7 16" id="KW-0732">Signal</keyword>
<keyword evidence="13 14" id="KW-0998">Cell outer membrane</keyword>
<evidence type="ECO:0000256" key="8">
    <source>
        <dbReference type="ARBA" id="ARBA00023004"/>
    </source>
</evidence>
<keyword evidence="20" id="KW-1185">Reference proteome</keyword>
<evidence type="ECO:0000313" key="20">
    <source>
        <dbReference type="Proteomes" id="UP000516072"/>
    </source>
</evidence>
<dbReference type="SUPFAM" id="SSF56935">
    <property type="entry name" value="Porins"/>
    <property type="match status" value="1"/>
</dbReference>
<gene>
    <name evidence="19" type="ORF">NSCAC_1644</name>
</gene>
<dbReference type="PANTHER" id="PTHR32552">
    <property type="entry name" value="FERRICHROME IRON RECEPTOR-RELATED"/>
    <property type="match status" value="1"/>
</dbReference>
<dbReference type="InterPro" id="IPR037066">
    <property type="entry name" value="Plug_dom_sf"/>
</dbReference>
<feature type="chain" id="PRO_5028977202" evidence="16">
    <location>
        <begin position="32"/>
        <end position="718"/>
    </location>
</feature>
<dbReference type="Pfam" id="PF07715">
    <property type="entry name" value="Plug"/>
    <property type="match status" value="1"/>
</dbReference>
<reference evidence="19 20" key="1">
    <citation type="submission" date="2020-03" db="EMBL/GenBank/DDBJ databases">
        <authorList>
            <person name="Picone N."/>
        </authorList>
    </citation>
    <scope>NUCLEOTIDE SEQUENCE [LARGE SCALE GENOMIC DNA]</scope>
    <source>
        <strain evidence="19">NSCAC1</strain>
    </source>
</reference>
<evidence type="ECO:0000256" key="1">
    <source>
        <dbReference type="ARBA" id="ARBA00004571"/>
    </source>
</evidence>
<dbReference type="Pfam" id="PF00593">
    <property type="entry name" value="TonB_dep_Rec_b-barrel"/>
    <property type="match status" value="1"/>
</dbReference>
<dbReference type="GO" id="GO:0015344">
    <property type="term" value="F:siderophore uptake transmembrane transporter activity"/>
    <property type="evidence" value="ECO:0007669"/>
    <property type="project" value="TreeGrafter"/>
</dbReference>
<feature type="domain" description="TonB-dependent receptor-like beta-barrel" evidence="17">
    <location>
        <begin position="243"/>
        <end position="687"/>
    </location>
</feature>
<dbReference type="InterPro" id="IPR039426">
    <property type="entry name" value="TonB-dep_rcpt-like"/>
</dbReference>
<dbReference type="PANTHER" id="PTHR32552:SF68">
    <property type="entry name" value="FERRICHROME OUTER MEMBRANE TRANSPORTER_PHAGE RECEPTOR"/>
    <property type="match status" value="1"/>
</dbReference>
<keyword evidence="10 15" id="KW-0798">TonB box</keyword>
<dbReference type="InterPro" id="IPR000531">
    <property type="entry name" value="Beta-barrel_TonB"/>
</dbReference>
<dbReference type="InterPro" id="IPR012910">
    <property type="entry name" value="Plug_dom"/>
</dbReference>
<evidence type="ECO:0000256" key="2">
    <source>
        <dbReference type="ARBA" id="ARBA00009810"/>
    </source>
</evidence>
<dbReference type="Proteomes" id="UP000516072">
    <property type="component" value="Chromosome"/>
</dbReference>
<evidence type="ECO:0000256" key="16">
    <source>
        <dbReference type="SAM" id="SignalP"/>
    </source>
</evidence>
<keyword evidence="12 19" id="KW-0675">Receptor</keyword>
<evidence type="ECO:0000256" key="7">
    <source>
        <dbReference type="ARBA" id="ARBA00022729"/>
    </source>
</evidence>
<organism evidence="19 20">
    <name type="scientific">Candidatus Nitrosacidococcus tergens</name>
    <dbReference type="NCBI Taxonomy" id="553981"/>
    <lineage>
        <taxon>Bacteria</taxon>
        <taxon>Pseudomonadati</taxon>
        <taxon>Pseudomonadota</taxon>
        <taxon>Gammaproteobacteria</taxon>
        <taxon>Chromatiales</taxon>
        <taxon>Chromatiaceae</taxon>
        <taxon>Candidatus Nitrosacidococcus</taxon>
    </lineage>
</organism>
<evidence type="ECO:0000256" key="15">
    <source>
        <dbReference type="RuleBase" id="RU003357"/>
    </source>
</evidence>
<keyword evidence="6 14" id="KW-0812">Transmembrane</keyword>
<protein>
    <submittedName>
        <fullName evidence="19">Putative TonB-dependent receptor</fullName>
    </submittedName>
</protein>
<dbReference type="KEGG" id="ntg:NSCAC_1644"/>
<dbReference type="GO" id="GO:0015891">
    <property type="term" value="P:siderophore transport"/>
    <property type="evidence" value="ECO:0007669"/>
    <property type="project" value="InterPro"/>
</dbReference>
<comment type="subcellular location">
    <subcellularLocation>
        <location evidence="1 14">Cell outer membrane</location>
        <topology evidence="1 14">Multi-pass membrane protein</topology>
    </subcellularLocation>
</comment>
<evidence type="ECO:0000256" key="5">
    <source>
        <dbReference type="ARBA" id="ARBA00022496"/>
    </source>
</evidence>
<dbReference type="EMBL" id="LR778175">
    <property type="protein sequence ID" value="CAB1277387.1"/>
    <property type="molecule type" value="Genomic_DNA"/>
</dbReference>
<dbReference type="GO" id="GO:0038023">
    <property type="term" value="F:signaling receptor activity"/>
    <property type="evidence" value="ECO:0007669"/>
    <property type="project" value="InterPro"/>
</dbReference>
<evidence type="ECO:0000256" key="10">
    <source>
        <dbReference type="ARBA" id="ARBA00023077"/>
    </source>
</evidence>
<evidence type="ECO:0000256" key="4">
    <source>
        <dbReference type="ARBA" id="ARBA00022452"/>
    </source>
</evidence>
<feature type="signal peptide" evidence="16">
    <location>
        <begin position="1"/>
        <end position="31"/>
    </location>
</feature>
<name>A0A7G1QBF8_9GAMM</name>
<keyword evidence="11 14" id="KW-0472">Membrane</keyword>
<dbReference type="GO" id="GO:0009279">
    <property type="term" value="C:cell outer membrane"/>
    <property type="evidence" value="ECO:0007669"/>
    <property type="project" value="UniProtKB-SubCell"/>
</dbReference>
<dbReference type="InterPro" id="IPR036942">
    <property type="entry name" value="Beta-barrel_TonB_sf"/>
</dbReference>
<dbReference type="PROSITE" id="PS52016">
    <property type="entry name" value="TONB_DEPENDENT_REC_3"/>
    <property type="match status" value="1"/>
</dbReference>
<evidence type="ECO:0000256" key="3">
    <source>
        <dbReference type="ARBA" id="ARBA00022448"/>
    </source>
</evidence>
<keyword evidence="5" id="KW-0410">Iron transport</keyword>
<evidence type="ECO:0000313" key="19">
    <source>
        <dbReference type="EMBL" id="CAB1277387.1"/>
    </source>
</evidence>
<evidence type="ECO:0000259" key="18">
    <source>
        <dbReference type="Pfam" id="PF07715"/>
    </source>
</evidence>
<comment type="similarity">
    <text evidence="2 14 15">Belongs to the TonB-dependent receptor family.</text>
</comment>
<proteinExistence type="inferred from homology"/>
<evidence type="ECO:0000256" key="12">
    <source>
        <dbReference type="ARBA" id="ARBA00023170"/>
    </source>
</evidence>
<dbReference type="InterPro" id="IPR010105">
    <property type="entry name" value="TonB_sidphr_rcpt"/>
</dbReference>
<sequence>MLQMSAVSGRINFFVNLLFILLFLVSSPSQGAEEENEEEADEIKKLDPIHVQSVIEEGYNIPNTSSATRTNTSLRDIPKTIYVLPKNLLRDQNAQSFTDAMRNVPGVMPMLGEGDRDEATIRGIVTEYDFYMNGMPDTSQYFRDPYNVEHIDVLKGAAGMIYGRNDGGGIINRVTKQPTSTPQYNLNLNYGYWNHKRTTIDLGGPIPLGDMTTYRFNAMAQDSGSFRDDFFIHRYGVDPEIGFQIDDNTKLTVGMQYLNDRRLVDRGIPGQNGKPADVPISEFFGSPTQNNTLTVLTAAHGIFEHQINESLKIQNSFRFTNTEKIYANIFPTSAVSNAGTVTMFGYNDFDNRDGFFNRTDIIYDVDTGPIHQKILGGMFLSYENDRGIINLASAAPGSTFTVSVLNPNVVGVFNIPSKNIIVNATDISLFFQDQIEFTKNWKMIVGARWDNFRTTATNFLPNNGPNVDHLDTMFSPQLGLTYQPNDIASFYISYSQAHAPQANNLAFTIESTDDLNLAPLVATNYEMGAKFNILEDKLSVNVALFRLEQENINNPDPTNPLIVVQTGKQQNEGFEVSAAGEILPKWQIFGGYTSLNAHILTNSTETLDTVTNATAGAVVGLVPQNQFNLWSTYDFTSHFGIGAGVLGRSSMFTSFTNTQVLPGYAIANAMAYYQHLNYRVSLNFDNIGDARYYSTAITDNQIMPGAPFNVMANFTASF</sequence>
<dbReference type="AlphaFoldDB" id="A0A7G1QBF8"/>
<dbReference type="Gene3D" id="2.170.130.10">
    <property type="entry name" value="TonB-dependent receptor, plug domain"/>
    <property type="match status" value="1"/>
</dbReference>
<feature type="domain" description="TonB-dependent receptor plug" evidence="18">
    <location>
        <begin position="74"/>
        <end position="170"/>
    </location>
</feature>
<dbReference type="Gene3D" id="2.40.170.20">
    <property type="entry name" value="TonB-dependent receptor, beta-barrel domain"/>
    <property type="match status" value="1"/>
</dbReference>
<keyword evidence="8" id="KW-0408">Iron</keyword>
<evidence type="ECO:0000256" key="9">
    <source>
        <dbReference type="ARBA" id="ARBA00023065"/>
    </source>
</evidence>
<evidence type="ECO:0000256" key="6">
    <source>
        <dbReference type="ARBA" id="ARBA00022692"/>
    </source>
</evidence>
<dbReference type="CDD" id="cd01347">
    <property type="entry name" value="ligand_gated_channel"/>
    <property type="match status" value="1"/>
</dbReference>
<evidence type="ECO:0000256" key="13">
    <source>
        <dbReference type="ARBA" id="ARBA00023237"/>
    </source>
</evidence>
<keyword evidence="4 14" id="KW-1134">Transmembrane beta strand</keyword>
<evidence type="ECO:0000256" key="11">
    <source>
        <dbReference type="ARBA" id="ARBA00023136"/>
    </source>
</evidence>